<evidence type="ECO:0000256" key="7">
    <source>
        <dbReference type="ARBA" id="ARBA00022670"/>
    </source>
</evidence>
<dbReference type="InterPro" id="IPR001930">
    <property type="entry name" value="Peptidase_M1"/>
</dbReference>
<dbReference type="STRING" id="714943.Mucpa_2660"/>
<dbReference type="EMBL" id="CM001403">
    <property type="protein sequence ID" value="EHQ26774.1"/>
    <property type="molecule type" value="Genomic_DNA"/>
</dbReference>
<evidence type="ECO:0000256" key="9">
    <source>
        <dbReference type="ARBA" id="ARBA00022801"/>
    </source>
</evidence>
<dbReference type="GO" id="GO:0016285">
    <property type="term" value="F:alanyl aminopeptidase activity"/>
    <property type="evidence" value="ECO:0007669"/>
    <property type="project" value="UniProtKB-EC"/>
</dbReference>
<feature type="domain" description="Peptidase M1 membrane alanine aminopeptidase" evidence="13">
    <location>
        <begin position="252"/>
        <end position="461"/>
    </location>
</feature>
<dbReference type="InterPro" id="IPR014782">
    <property type="entry name" value="Peptidase_M1_dom"/>
</dbReference>
<proteinExistence type="inferred from homology"/>
<evidence type="ECO:0000313" key="16">
    <source>
        <dbReference type="Proteomes" id="UP000002774"/>
    </source>
</evidence>
<dbReference type="GO" id="GO:0042277">
    <property type="term" value="F:peptide binding"/>
    <property type="evidence" value="ECO:0007669"/>
    <property type="project" value="TreeGrafter"/>
</dbReference>
<comment type="cofactor">
    <cofactor evidence="2">
        <name>Zn(2+)</name>
        <dbReference type="ChEBI" id="CHEBI:29105"/>
    </cofactor>
</comment>
<keyword evidence="12" id="KW-0732">Signal</keyword>
<dbReference type="CDD" id="cd09602">
    <property type="entry name" value="M1_APN"/>
    <property type="match status" value="1"/>
</dbReference>
<dbReference type="OrthoDB" id="100605at2"/>
<dbReference type="InterPro" id="IPR045357">
    <property type="entry name" value="Aminopeptidase_N-like_N"/>
</dbReference>
<dbReference type="Proteomes" id="UP000002774">
    <property type="component" value="Chromosome"/>
</dbReference>
<dbReference type="EC" id="3.4.11.2" evidence="4"/>
<dbReference type="SUPFAM" id="SSF55486">
    <property type="entry name" value="Metalloproteases ('zincins'), catalytic domain"/>
    <property type="match status" value="1"/>
</dbReference>
<keyword evidence="10" id="KW-0862">Zinc</keyword>
<dbReference type="HOGENOM" id="CLU_007335_0_0_10"/>
<sequence length="857" mass="96728">MKLSKISALLVLFPLLNYAQQSKPDTIIPVQNGVSSALAVYRAQVLSEVSYALKFTIPADKSELIPASEDLQFKLSDVSGGLQIDFKQKADRIQQVTVNGKQIPVSHSNEHLIIAAQYLSKGTNQIHVAFMAGSSSLNRNNDFLYTLLVPDRTRTVFPCFDQPDLKATFKLTLNVPGGWQAVANGPLKDSVTEANGSKTYRFSPSDKISTYLFSFVGGKFFHTQQQVKGRDINFYYRETDTAKLKSSINPVFNIQADAIQFMESYTQIKYPFQKFDCIGIPDFQYGGMEHVGAIQYKASTLFLDESAPQDQLIARSNLLSHETAHMWFGDLVTMRWFNDVWMKEVFANFMADKIGNITLKNNNYDLKFLTDHYPAAYGVDRTTGANPIRQQLDNLQDAGSMYGNIIYHKAPIMMRQLERLMGPEAFKDGLREYLKKYAYGNASWPDLIAILDARTPVDLQAWNKVWVNQPGRPLFSYQLKTSGQKIASLVINQKGEDGSNRVWPQYFEITLVYADHMEVLPVNMNQASVNLKIAQGKPAPAAVLFNSSGEGYGVFPVDKKSIDGLPLLKSSLSRASAYINLYENMLNGLAISPAGLLKFDEDALLKETEELNINILLDQLSSAFWRFTPRAQWNGQAPGIESALWQAMQQANTANVKKQLFKTYSSIALTPTAQDRLFEIWKKKQEPADIKLTEDDYIGLATTLAIRNYAGYQEILNEQLARIQNPDRKLRLQFLMPALSNNVAERDSFFETLKEAKNRSKEAWVTTALSYLHHPLRTEASEKYLPQSLNLLAEIQLTGDIFFPQSWLQSTFNWYQSPSAAATIRQFLANNPNYNPKLKAKILQSADNVFRAERLVK</sequence>
<dbReference type="PANTHER" id="PTHR11533:SF174">
    <property type="entry name" value="PUROMYCIN-SENSITIVE AMINOPEPTIDASE-RELATED"/>
    <property type="match status" value="1"/>
</dbReference>
<dbReference type="GO" id="GO:0006508">
    <property type="term" value="P:proteolysis"/>
    <property type="evidence" value="ECO:0007669"/>
    <property type="project" value="UniProtKB-KW"/>
</dbReference>
<evidence type="ECO:0000256" key="1">
    <source>
        <dbReference type="ARBA" id="ARBA00000098"/>
    </source>
</evidence>
<evidence type="ECO:0000256" key="4">
    <source>
        <dbReference type="ARBA" id="ARBA00012564"/>
    </source>
</evidence>
<keyword evidence="16" id="KW-1185">Reference proteome</keyword>
<dbReference type="Gene3D" id="1.10.390.10">
    <property type="entry name" value="Neutral Protease Domain 2"/>
    <property type="match status" value="1"/>
</dbReference>
<dbReference type="Gene3D" id="2.60.40.1730">
    <property type="entry name" value="tricorn interacting facor f3 domain"/>
    <property type="match status" value="1"/>
</dbReference>
<dbReference type="GO" id="GO:0070006">
    <property type="term" value="F:metalloaminopeptidase activity"/>
    <property type="evidence" value="ECO:0007669"/>
    <property type="project" value="TreeGrafter"/>
</dbReference>
<keyword evidence="9" id="KW-0378">Hydrolase</keyword>
<feature type="domain" description="Aminopeptidase N-like N-terminal" evidence="14">
    <location>
        <begin position="54"/>
        <end position="212"/>
    </location>
</feature>
<evidence type="ECO:0000256" key="2">
    <source>
        <dbReference type="ARBA" id="ARBA00001947"/>
    </source>
</evidence>
<gene>
    <name evidence="15" type="ORF">Mucpa_2660</name>
</gene>
<reference evidence="15" key="1">
    <citation type="submission" date="2011-09" db="EMBL/GenBank/DDBJ databases">
        <title>The permanent draft genome of Mucilaginibacter paludis DSM 18603.</title>
        <authorList>
            <consortium name="US DOE Joint Genome Institute (JGI-PGF)"/>
            <person name="Lucas S."/>
            <person name="Han J."/>
            <person name="Lapidus A."/>
            <person name="Bruce D."/>
            <person name="Goodwin L."/>
            <person name="Pitluck S."/>
            <person name="Peters L."/>
            <person name="Kyrpides N."/>
            <person name="Mavromatis K."/>
            <person name="Ivanova N."/>
            <person name="Mikhailova N."/>
            <person name="Held B."/>
            <person name="Detter J.C."/>
            <person name="Tapia R."/>
            <person name="Han C."/>
            <person name="Land M."/>
            <person name="Hauser L."/>
            <person name="Markowitz V."/>
            <person name="Cheng J.-F."/>
            <person name="Hugenholtz P."/>
            <person name="Woyke T."/>
            <person name="Wu D."/>
            <person name="Tindall B."/>
            <person name="Brambilla E."/>
            <person name="Klenk H.-P."/>
            <person name="Eisen J.A."/>
        </authorList>
    </citation>
    <scope>NUCLEOTIDE SEQUENCE [LARGE SCALE GENOMIC DNA]</scope>
    <source>
        <strain evidence="15">DSM 18603</strain>
    </source>
</reference>
<name>H1Y4J0_9SPHI</name>
<dbReference type="InterPro" id="IPR042097">
    <property type="entry name" value="Aminopeptidase_N-like_N_sf"/>
</dbReference>
<dbReference type="Pfam" id="PF17900">
    <property type="entry name" value="Peptidase_M1_N"/>
    <property type="match status" value="1"/>
</dbReference>
<dbReference type="GO" id="GO:0016020">
    <property type="term" value="C:membrane"/>
    <property type="evidence" value="ECO:0007669"/>
    <property type="project" value="TreeGrafter"/>
</dbReference>
<evidence type="ECO:0000256" key="10">
    <source>
        <dbReference type="ARBA" id="ARBA00022833"/>
    </source>
</evidence>
<evidence type="ECO:0000256" key="6">
    <source>
        <dbReference type="ARBA" id="ARBA00022438"/>
    </source>
</evidence>
<dbReference type="GO" id="GO:0043171">
    <property type="term" value="P:peptide catabolic process"/>
    <property type="evidence" value="ECO:0007669"/>
    <property type="project" value="TreeGrafter"/>
</dbReference>
<dbReference type="GO" id="GO:0005615">
    <property type="term" value="C:extracellular space"/>
    <property type="evidence" value="ECO:0007669"/>
    <property type="project" value="TreeGrafter"/>
</dbReference>
<evidence type="ECO:0000256" key="3">
    <source>
        <dbReference type="ARBA" id="ARBA00010136"/>
    </source>
</evidence>
<evidence type="ECO:0000256" key="12">
    <source>
        <dbReference type="SAM" id="SignalP"/>
    </source>
</evidence>
<comment type="similarity">
    <text evidence="3">Belongs to the peptidase M1 family.</text>
</comment>
<dbReference type="RefSeq" id="WP_008506959.1">
    <property type="nucleotide sequence ID" value="NZ_CM001403.1"/>
</dbReference>
<protein>
    <recommendedName>
        <fullName evidence="5">Aminopeptidase N</fullName>
        <ecNumber evidence="4">3.4.11.2</ecNumber>
    </recommendedName>
</protein>
<dbReference type="GO" id="GO:0008270">
    <property type="term" value="F:zinc ion binding"/>
    <property type="evidence" value="ECO:0007669"/>
    <property type="project" value="InterPro"/>
</dbReference>
<dbReference type="eggNOG" id="COG0308">
    <property type="taxonomic scope" value="Bacteria"/>
</dbReference>
<dbReference type="InterPro" id="IPR050344">
    <property type="entry name" value="Peptidase_M1_aminopeptidases"/>
</dbReference>
<evidence type="ECO:0000256" key="8">
    <source>
        <dbReference type="ARBA" id="ARBA00022723"/>
    </source>
</evidence>
<organism evidence="15 16">
    <name type="scientific">Mucilaginibacter paludis DSM 18603</name>
    <dbReference type="NCBI Taxonomy" id="714943"/>
    <lineage>
        <taxon>Bacteria</taxon>
        <taxon>Pseudomonadati</taxon>
        <taxon>Bacteroidota</taxon>
        <taxon>Sphingobacteriia</taxon>
        <taxon>Sphingobacteriales</taxon>
        <taxon>Sphingobacteriaceae</taxon>
        <taxon>Mucilaginibacter</taxon>
    </lineage>
</organism>
<dbReference type="SUPFAM" id="SSF63737">
    <property type="entry name" value="Leukotriene A4 hydrolase N-terminal domain"/>
    <property type="match status" value="1"/>
</dbReference>
<dbReference type="InterPro" id="IPR027268">
    <property type="entry name" value="Peptidase_M4/M1_CTD_sf"/>
</dbReference>
<evidence type="ECO:0000259" key="13">
    <source>
        <dbReference type="Pfam" id="PF01433"/>
    </source>
</evidence>
<keyword evidence="7" id="KW-0645">Protease</keyword>
<evidence type="ECO:0000259" key="14">
    <source>
        <dbReference type="Pfam" id="PF17900"/>
    </source>
</evidence>
<dbReference type="GO" id="GO:0005737">
    <property type="term" value="C:cytoplasm"/>
    <property type="evidence" value="ECO:0007669"/>
    <property type="project" value="TreeGrafter"/>
</dbReference>
<dbReference type="AlphaFoldDB" id="H1Y4J0"/>
<dbReference type="PANTHER" id="PTHR11533">
    <property type="entry name" value="PROTEASE M1 ZINC METALLOPROTEASE"/>
    <property type="match status" value="1"/>
</dbReference>
<evidence type="ECO:0000256" key="11">
    <source>
        <dbReference type="ARBA" id="ARBA00023049"/>
    </source>
</evidence>
<evidence type="ECO:0000313" key="15">
    <source>
        <dbReference type="EMBL" id="EHQ26774.1"/>
    </source>
</evidence>
<keyword evidence="11" id="KW-0482">Metalloprotease</keyword>
<accession>H1Y4J0</accession>
<keyword evidence="8" id="KW-0479">Metal-binding</keyword>
<feature type="signal peptide" evidence="12">
    <location>
        <begin position="1"/>
        <end position="19"/>
    </location>
</feature>
<dbReference type="Pfam" id="PF01433">
    <property type="entry name" value="Peptidase_M1"/>
    <property type="match status" value="1"/>
</dbReference>
<evidence type="ECO:0000256" key="5">
    <source>
        <dbReference type="ARBA" id="ARBA00015611"/>
    </source>
</evidence>
<keyword evidence="6 15" id="KW-0031">Aminopeptidase</keyword>
<feature type="chain" id="PRO_5003558180" description="Aminopeptidase N" evidence="12">
    <location>
        <begin position="20"/>
        <end position="857"/>
    </location>
</feature>
<dbReference type="PRINTS" id="PR00756">
    <property type="entry name" value="ALADIPTASE"/>
</dbReference>
<comment type="catalytic activity">
    <reaction evidence="1">
        <text>Release of an N-terminal amino acid, Xaa-|-Yaa- from a peptide, amide or arylamide. Xaa is preferably Ala, but may be most amino acids including Pro (slow action). When a terminal hydrophobic residue is followed by a prolyl residue, the two may be released as an intact Xaa-Pro dipeptide.</text>
        <dbReference type="EC" id="3.4.11.2"/>
    </reaction>
</comment>